<dbReference type="EMBL" id="MHNL01000005">
    <property type="protein sequence ID" value="OGZ45714.1"/>
    <property type="molecule type" value="Genomic_DNA"/>
</dbReference>
<dbReference type="Proteomes" id="UP000177785">
    <property type="component" value="Unassembled WGS sequence"/>
</dbReference>
<evidence type="ECO:0008006" key="3">
    <source>
        <dbReference type="Google" id="ProtNLM"/>
    </source>
</evidence>
<comment type="caution">
    <text evidence="1">The sequence shown here is derived from an EMBL/GenBank/DDBJ whole genome shotgun (WGS) entry which is preliminary data.</text>
</comment>
<organism evidence="1 2">
    <name type="scientific">Candidatus Ryanbacteria bacterium RIFCSPHIGHO2_01_FULL_48_27</name>
    <dbReference type="NCBI Taxonomy" id="1802115"/>
    <lineage>
        <taxon>Bacteria</taxon>
        <taxon>Candidatus Ryaniibacteriota</taxon>
    </lineage>
</organism>
<gene>
    <name evidence="1" type="ORF">A2756_02285</name>
</gene>
<evidence type="ECO:0000313" key="1">
    <source>
        <dbReference type="EMBL" id="OGZ45714.1"/>
    </source>
</evidence>
<name>A0A1G2G642_9BACT</name>
<protein>
    <recommendedName>
        <fullName evidence="3">Glutathionylspermidine synthase pre-ATP-grasp-like domain-containing protein</fullName>
    </recommendedName>
</protein>
<dbReference type="AlphaFoldDB" id="A0A1G2G642"/>
<accession>A0A1G2G642</accession>
<sequence length="305" mass="35226">MEKVMGPWTFTLCDTRLQMTDRELAETKDIIHAWEPAFAREENASVRIFGKPSILVRVDYACQSDGSIGVYEVEERPCGMGMGMQYHPYFCEHFSRLFRRWYQTCGKITSVVSPHRVNSCDDTAWASELRLDIKYTYDVPEDGIYWVRADPHETDYHSLVSSSLTTICNEGDKTYGPKLGLWKEIPQNPDELPWEVGFAIKPLQGSKMENLYLWKPRARDLGGIVTKTRILKEIEQGNVAFYQEWIDPEYPCFLPDGYFMIRRVFFGWDVDSEDWDCLGGFYTARPGQQCRLHGASDATFGIIMP</sequence>
<reference evidence="1 2" key="1">
    <citation type="journal article" date="2016" name="Nat. Commun.">
        <title>Thousands of microbial genomes shed light on interconnected biogeochemical processes in an aquifer system.</title>
        <authorList>
            <person name="Anantharaman K."/>
            <person name="Brown C.T."/>
            <person name="Hug L.A."/>
            <person name="Sharon I."/>
            <person name="Castelle C.J."/>
            <person name="Probst A.J."/>
            <person name="Thomas B.C."/>
            <person name="Singh A."/>
            <person name="Wilkins M.J."/>
            <person name="Karaoz U."/>
            <person name="Brodie E.L."/>
            <person name="Williams K.H."/>
            <person name="Hubbard S.S."/>
            <person name="Banfield J.F."/>
        </authorList>
    </citation>
    <scope>NUCLEOTIDE SEQUENCE [LARGE SCALE GENOMIC DNA]</scope>
</reference>
<evidence type="ECO:0000313" key="2">
    <source>
        <dbReference type="Proteomes" id="UP000177785"/>
    </source>
</evidence>
<proteinExistence type="predicted"/>